<dbReference type="RefSeq" id="WP_128768679.1">
    <property type="nucleotide sequence ID" value="NZ_RXOC01000004.1"/>
</dbReference>
<proteinExistence type="predicted"/>
<name>A0A4Q0MBF2_9SPHI</name>
<accession>A0A4Q0MBF2</accession>
<organism evidence="1 2">
    <name type="scientific">Arcticibacter tournemirensis</name>
    <dbReference type="NCBI Taxonomy" id="699437"/>
    <lineage>
        <taxon>Bacteria</taxon>
        <taxon>Pseudomonadati</taxon>
        <taxon>Bacteroidota</taxon>
        <taxon>Sphingobacteriia</taxon>
        <taxon>Sphingobacteriales</taxon>
        <taxon>Sphingobacteriaceae</taxon>
        <taxon>Arcticibacter</taxon>
    </lineage>
</organism>
<comment type="caution">
    <text evidence="1">The sequence shown here is derived from an EMBL/GenBank/DDBJ whole genome shotgun (WGS) entry which is preliminary data.</text>
</comment>
<dbReference type="Proteomes" id="UP000290848">
    <property type="component" value="Unassembled WGS sequence"/>
</dbReference>
<reference evidence="1 2" key="1">
    <citation type="submission" date="2018-12" db="EMBL/GenBank/DDBJ databases">
        <title>The Draft Genome Sequence of the Soil Bacterium Pedobacter tournemirensis R1.</title>
        <authorList>
            <person name="He J."/>
        </authorList>
    </citation>
    <scope>NUCLEOTIDE SEQUENCE [LARGE SCALE GENOMIC DNA]</scope>
    <source>
        <strain evidence="1 2">R1</strain>
    </source>
</reference>
<evidence type="ECO:0000313" key="2">
    <source>
        <dbReference type="Proteomes" id="UP000290848"/>
    </source>
</evidence>
<sequence>MKKEILKILRSIIFAIIISVALPSFSQDINIKQLEKVFLPEGYVKGILSTHLKKNIPNKEQPIEAIIIIKGRKYIQTYGGKLSPAHTRKNSNGETELLYVHRLLNLLYFEEDDFKNVKFFIKQTNDKLSIDIVDNGERKTIPFISSINGYQFELPRFSYVKLLLNGSYVLLDNGNKSNITFDLNGQISNNEHWSKYLVDRVYMFRDRQETSFHSITLLSKKGGHRLNLAFTYLDDTKSWEGFSFETVKGNVIVLKNGKTIKLIRNQVM</sequence>
<gene>
    <name evidence="1" type="ORF">EKH83_06895</name>
</gene>
<dbReference type="AlphaFoldDB" id="A0A4Q0MBF2"/>
<evidence type="ECO:0000313" key="1">
    <source>
        <dbReference type="EMBL" id="RXF70373.1"/>
    </source>
</evidence>
<dbReference type="EMBL" id="RXOC01000004">
    <property type="protein sequence ID" value="RXF70373.1"/>
    <property type="molecule type" value="Genomic_DNA"/>
</dbReference>
<protein>
    <submittedName>
        <fullName evidence="1">Uncharacterized protein</fullName>
    </submittedName>
</protein>